<dbReference type="EMBL" id="LT549890">
    <property type="protein sequence ID" value="SAI83755.1"/>
    <property type="molecule type" value="Genomic_DNA"/>
</dbReference>
<dbReference type="EMBL" id="CP033236">
    <property type="protein sequence ID" value="AZF70628.1"/>
    <property type="molecule type" value="Genomic_DNA"/>
</dbReference>
<accession>A0A157SX89</accession>
<dbReference type="EMBL" id="CP033237">
    <property type="protein sequence ID" value="AZF73248.1"/>
    <property type="molecule type" value="Genomic_DNA"/>
</dbReference>
<protein>
    <submittedName>
        <fullName evidence="11">Acetate kinase</fullName>
    </submittedName>
    <submittedName>
        <fullName evidence="2">DUF1464 domain-containing protein</fullName>
    </submittedName>
</protein>
<evidence type="ECO:0000313" key="20">
    <source>
        <dbReference type="Proteomes" id="UP000275843"/>
    </source>
</evidence>
<dbReference type="EMBL" id="CP033241">
    <property type="protein sequence ID" value="AZF83724.1"/>
    <property type="molecule type" value="Genomic_DNA"/>
</dbReference>
<reference evidence="11" key="2">
    <citation type="submission" date="2016-04" db="EMBL/GenBank/DDBJ databases">
        <authorList>
            <person name="Evans L.H."/>
            <person name="Alamgir A."/>
            <person name="Owens N."/>
            <person name="Weber N.D."/>
            <person name="Virtaneva K."/>
            <person name="Barbian K."/>
            <person name="Babar A."/>
            <person name="Rosenke K."/>
        </authorList>
    </citation>
    <scope>NUCLEOTIDE SEQUENCE</scope>
    <source>
        <strain evidence="11">P1</strain>
    </source>
</reference>
<dbReference type="Proteomes" id="UP000282269">
    <property type="component" value="Chromosome"/>
</dbReference>
<evidence type="ECO:0000313" key="16">
    <source>
        <dbReference type="Proteomes" id="UP000267993"/>
    </source>
</evidence>
<dbReference type="Proteomes" id="UP000273194">
    <property type="component" value="Chromosome"/>
</dbReference>
<evidence type="ECO:0000313" key="4">
    <source>
        <dbReference type="EMBL" id="AZF68008.1"/>
    </source>
</evidence>
<evidence type="ECO:0000313" key="5">
    <source>
        <dbReference type="EMBL" id="AZF70628.1"/>
    </source>
</evidence>
<dbReference type="InterPro" id="IPR009927">
    <property type="entry name" value="DUF1464"/>
</dbReference>
<evidence type="ECO:0000313" key="21">
    <source>
        <dbReference type="Proteomes" id="UP000278715"/>
    </source>
</evidence>
<dbReference type="AlphaFoldDB" id="A0A0E3KBA1"/>
<dbReference type="Pfam" id="PF07318">
    <property type="entry name" value="DUF1464"/>
    <property type="match status" value="1"/>
</dbReference>
<dbReference type="Proteomes" id="UP000033106">
    <property type="component" value="Chromosome"/>
</dbReference>
<evidence type="ECO:0000313" key="6">
    <source>
        <dbReference type="EMBL" id="AZF73248.1"/>
    </source>
</evidence>
<dbReference type="GO" id="GO:0016301">
    <property type="term" value="F:kinase activity"/>
    <property type="evidence" value="ECO:0007669"/>
    <property type="project" value="UniProtKB-KW"/>
</dbReference>
<dbReference type="PATRIC" id="fig|2287.9.peg.211"/>
<gene>
    <name evidence="11" type="ORF">SSOP1_0201</name>
    <name evidence="3" type="ORF">SULA_1231</name>
    <name evidence="1" type="ORF">SULB_1232</name>
    <name evidence="2" type="ORF">SULC_1230</name>
    <name evidence="4" type="ORF">SULG_06085</name>
    <name evidence="5" type="ORF">SULH_06085</name>
    <name evidence="6" type="ORF">SULI_06085</name>
    <name evidence="7" type="ORF">SULM_06085</name>
    <name evidence="8" type="ORF">SULN_06085</name>
    <name evidence="9" type="ORF">SULO_06095</name>
    <name evidence="10" type="ORF">SULZ_06330</name>
</gene>
<dbReference type="PATRIC" id="fig|2287.6.peg.1288"/>
<evidence type="ECO:0000313" key="7">
    <source>
        <dbReference type="EMBL" id="AZF75873.1"/>
    </source>
</evidence>
<reference evidence="16 17" key="4">
    <citation type="journal article" date="2018" name="Proc. Natl. Acad. Sci. U.S.A.">
        <title>Nonmutational mechanism of inheritance in the Archaeon Sulfolobus solfataricus.</title>
        <authorList>
            <person name="Payne S."/>
            <person name="McCarthy S."/>
            <person name="Johnson T."/>
            <person name="North E."/>
            <person name="Blum P."/>
        </authorList>
    </citation>
    <scope>NUCLEOTIDE SEQUENCE [LARGE SCALE GENOMIC DNA]</scope>
    <source>
        <strain evidence="5 16">SARC-H</strain>
        <strain evidence="6 20">SARC-I</strain>
        <strain evidence="8 21">SARC-N</strain>
        <strain evidence="9 22">SARC-O</strain>
        <strain evidence="10 17">SUL120</strain>
        <strain evidence="4 18">SULG</strain>
        <strain evidence="7 19">SULM</strain>
    </source>
</reference>
<dbReference type="EMBL" id="CP033238">
    <property type="protein sequence ID" value="AZF75873.1"/>
    <property type="molecule type" value="Genomic_DNA"/>
</dbReference>
<evidence type="ECO:0000313" key="12">
    <source>
        <dbReference type="Proteomes" id="UP000033057"/>
    </source>
</evidence>
<evidence type="ECO:0000313" key="19">
    <source>
        <dbReference type="Proteomes" id="UP000273443"/>
    </source>
</evidence>
<dbReference type="Proteomes" id="UP000269431">
    <property type="component" value="Chromosome"/>
</dbReference>
<dbReference type="Proteomes" id="UP000278715">
    <property type="component" value="Chromosome"/>
</dbReference>
<dbReference type="EMBL" id="CP011057">
    <property type="protein sequence ID" value="AKA78929.2"/>
    <property type="molecule type" value="Genomic_DNA"/>
</dbReference>
<dbReference type="EMBL" id="CP011055">
    <property type="protein sequence ID" value="AKA73539.2"/>
    <property type="molecule type" value="Genomic_DNA"/>
</dbReference>
<evidence type="ECO:0000313" key="3">
    <source>
        <dbReference type="EMBL" id="AKA78929.2"/>
    </source>
</evidence>
<dbReference type="Proteomes" id="UP000076770">
    <property type="component" value="Chromosome i"/>
</dbReference>
<evidence type="ECO:0000313" key="17">
    <source>
        <dbReference type="Proteomes" id="UP000269431"/>
    </source>
</evidence>
<evidence type="ECO:0000313" key="22">
    <source>
        <dbReference type="Proteomes" id="UP000282269"/>
    </source>
</evidence>
<dbReference type="KEGG" id="ssof:SULC_1230"/>
<name>A0A0E3KBA1_SACSO</name>
<keyword evidence="11" id="KW-0418">Kinase</keyword>
<dbReference type="Proteomes" id="UP000267993">
    <property type="component" value="Chromosome"/>
</dbReference>
<evidence type="ECO:0000313" key="11">
    <source>
        <dbReference type="EMBL" id="SAI83755.1"/>
    </source>
</evidence>
<dbReference type="Proteomes" id="UP000273443">
    <property type="component" value="Chromosome"/>
</dbReference>
<keyword evidence="11" id="KW-0808">Transferase</keyword>
<organism evidence="2 12">
    <name type="scientific">Saccharolobus solfataricus</name>
    <name type="common">Sulfolobus solfataricus</name>
    <dbReference type="NCBI Taxonomy" id="2287"/>
    <lineage>
        <taxon>Archaea</taxon>
        <taxon>Thermoproteota</taxon>
        <taxon>Thermoprotei</taxon>
        <taxon>Sulfolobales</taxon>
        <taxon>Sulfolobaceae</taxon>
        <taxon>Saccharolobus</taxon>
    </lineage>
</organism>
<evidence type="ECO:0000313" key="14">
    <source>
        <dbReference type="Proteomes" id="UP000033106"/>
    </source>
</evidence>
<evidence type="ECO:0000313" key="13">
    <source>
        <dbReference type="Proteomes" id="UP000033085"/>
    </source>
</evidence>
<dbReference type="PIRSF" id="PIRSF009433">
    <property type="entry name" value="DUF1464"/>
    <property type="match status" value="1"/>
</dbReference>
<sequence>MARQPLMIYVGIDPGSETYAFAFVDELGNLIKYFEICTDLVEKSSIFLAKLIADYRPMAVALPSGHGLPFYNIRNINNREIFILTLKDPLSHGPLRDFLLASKQYLSFYNSFTIPSVIELNSLPNDRKVNVIDKGTADKVASTFFYRVYLKLDNFILVEMGRRFTAIVIVINGKIVDGYGGTYLSGLDGEIAYLLHKYSRIDKSTVYNVGRNLELTRIIVEWYSDKYKLPIIVSGYNKNYLEIGKKYDFKFKEAAVGAAFIANAYSGGLLRHYISMLDSSGTPISFVRLKEWDEIISWIETL</sequence>
<dbReference type="EMBL" id="CP033240">
    <property type="protein sequence ID" value="AZF81086.1"/>
    <property type="molecule type" value="Genomic_DNA"/>
</dbReference>
<evidence type="ECO:0000313" key="8">
    <source>
        <dbReference type="EMBL" id="AZF78480.1"/>
    </source>
</evidence>
<proteinExistence type="predicted"/>
<dbReference type="EMBL" id="CP033239">
    <property type="protein sequence ID" value="AZF78480.1"/>
    <property type="molecule type" value="Genomic_DNA"/>
</dbReference>
<dbReference type="EMBL" id="CP033235">
    <property type="protein sequence ID" value="AZF68008.1"/>
    <property type="molecule type" value="Genomic_DNA"/>
</dbReference>
<evidence type="ECO:0000313" key="2">
    <source>
        <dbReference type="EMBL" id="AKA76237.2"/>
    </source>
</evidence>
<evidence type="ECO:0000313" key="10">
    <source>
        <dbReference type="EMBL" id="AZF83724.1"/>
    </source>
</evidence>
<reference evidence="12 13" key="1">
    <citation type="journal article" date="2015" name="Genome Announc.">
        <title>Complete Genome Sequence of Sulfolobus solfataricus Strain 98/2 and Evolved Derivatives.</title>
        <authorList>
            <person name="McCarthy S."/>
            <person name="Gradnigo J."/>
            <person name="Johnson T."/>
            <person name="Payne S."/>
            <person name="Lipzen A."/>
            <person name="Martin J."/>
            <person name="Schackwitz W."/>
            <person name="Moriyama E."/>
            <person name="Blum P."/>
        </authorList>
    </citation>
    <scope>NUCLEOTIDE SEQUENCE [LARGE SCALE GENOMIC DNA]</scope>
    <source>
        <strain evidence="12">98/2 SULC</strain>
        <strain evidence="1">SARC-B</strain>
        <strain evidence="2">SARC-C</strain>
        <strain evidence="3 14">SULA</strain>
        <strain evidence="13">SULB</strain>
    </source>
</reference>
<accession>A0A0E3KBA1</accession>
<evidence type="ECO:0000313" key="9">
    <source>
        <dbReference type="EMBL" id="AZF81086.1"/>
    </source>
</evidence>
<dbReference type="KEGG" id="ssoa:SULA_1231"/>
<dbReference type="KEGG" id="ssol:SULB_1232"/>
<evidence type="ECO:0000313" key="18">
    <source>
        <dbReference type="Proteomes" id="UP000273194"/>
    </source>
</evidence>
<dbReference type="Proteomes" id="UP000033057">
    <property type="component" value="Chromosome"/>
</dbReference>
<dbReference type="Proteomes" id="UP000275843">
    <property type="component" value="Chromosome"/>
</dbReference>
<reference evidence="15" key="3">
    <citation type="submission" date="2016-04" db="EMBL/GenBank/DDBJ databases">
        <authorList>
            <person name="Shah S.A."/>
            <person name="Garrett R.A."/>
        </authorList>
    </citation>
    <scope>NUCLEOTIDE SEQUENCE [LARGE SCALE GENOMIC DNA]</scope>
    <source>
        <strain evidence="15">ATCC 35091 / DSM 1616 / JCM 8930 / NBRC 15331 / P1</strain>
    </source>
</reference>
<dbReference type="Proteomes" id="UP000033085">
    <property type="component" value="Chromosome"/>
</dbReference>
<evidence type="ECO:0000313" key="1">
    <source>
        <dbReference type="EMBL" id="AKA73539.2"/>
    </source>
</evidence>
<dbReference type="EMBL" id="CP011056">
    <property type="protein sequence ID" value="AKA76237.2"/>
    <property type="molecule type" value="Genomic_DNA"/>
</dbReference>
<reference evidence="2" key="5">
    <citation type="submission" date="2018-10" db="EMBL/GenBank/DDBJ databases">
        <authorList>
            <person name="McCarthy S."/>
            <person name="Gradnigo J."/>
            <person name="Johnson T."/>
            <person name="Payne S."/>
            <person name="Lipzen A."/>
            <person name="Schackwitz W."/>
            <person name="Martin J."/>
            <person name="Moriyama E."/>
            <person name="Blum P."/>
        </authorList>
    </citation>
    <scope>NUCLEOTIDE SEQUENCE</scope>
    <source>
        <strain evidence="1">SARC-B</strain>
        <strain evidence="2">SARC-C</strain>
        <strain evidence="3">SULA</strain>
    </source>
</reference>
<evidence type="ECO:0000313" key="15">
    <source>
        <dbReference type="Proteomes" id="UP000076770"/>
    </source>
</evidence>